<evidence type="ECO:0000313" key="2">
    <source>
        <dbReference type="EMBL" id="MER8933178.1"/>
    </source>
</evidence>
<evidence type="ECO:0000256" key="1">
    <source>
        <dbReference type="SAM" id="Phobius"/>
    </source>
</evidence>
<evidence type="ECO:0000313" key="3">
    <source>
        <dbReference type="Proteomes" id="UP001464387"/>
    </source>
</evidence>
<sequence>MIEVVWSFWSRNIRRNIYRIVATTHPYLSGIMAILIAYDYFEFGLRIKLFPAGGVFVSYDTVVFGFTATAIALAIAIPSPTFIKFLSSMKDKTTPFRDFLFILSWNGFVHISAFFISIPIIILGYDWELSADSSRFMKLYVFIFLWLQFYAAFQFMVTTLAVYELGDLYAKYVAKEKRDEEANTKKAPPSAEN</sequence>
<feature type="transmembrane region" description="Helical" evidence="1">
    <location>
        <begin position="61"/>
        <end position="87"/>
    </location>
</feature>
<keyword evidence="3" id="KW-1185">Reference proteome</keyword>
<keyword evidence="1" id="KW-1133">Transmembrane helix</keyword>
<comment type="caution">
    <text evidence="2">The sequence shown here is derived from an EMBL/GenBank/DDBJ whole genome shotgun (WGS) entry which is preliminary data.</text>
</comment>
<reference evidence="2 3" key="1">
    <citation type="journal article" date="2024" name="Proc. Natl. Acad. Sci. U.S.A.">
        <title>The evolutionary genomics of adaptation to stress in wild rhizobium bacteria.</title>
        <authorList>
            <person name="Kehlet-Delgado H."/>
            <person name="Montoya A.P."/>
            <person name="Jensen K.T."/>
            <person name="Wendlandt C.E."/>
            <person name="Dexheimer C."/>
            <person name="Roberts M."/>
            <person name="Torres Martinez L."/>
            <person name="Friesen M.L."/>
            <person name="Griffitts J.S."/>
            <person name="Porter S.S."/>
        </authorList>
    </citation>
    <scope>NUCLEOTIDE SEQUENCE [LARGE SCALE GENOMIC DNA]</scope>
    <source>
        <strain evidence="2 3">M0729</strain>
    </source>
</reference>
<keyword evidence="1" id="KW-0472">Membrane</keyword>
<name>A0ABV1YDK5_9HYPH</name>
<feature type="transmembrane region" description="Helical" evidence="1">
    <location>
        <begin position="139"/>
        <end position="163"/>
    </location>
</feature>
<proteinExistence type="predicted"/>
<keyword evidence="1" id="KW-0812">Transmembrane</keyword>
<organism evidence="2 3">
    <name type="scientific">Mesorhizobium opportunistum</name>
    <dbReference type="NCBI Taxonomy" id="593909"/>
    <lineage>
        <taxon>Bacteria</taxon>
        <taxon>Pseudomonadati</taxon>
        <taxon>Pseudomonadota</taxon>
        <taxon>Alphaproteobacteria</taxon>
        <taxon>Hyphomicrobiales</taxon>
        <taxon>Phyllobacteriaceae</taxon>
        <taxon>Mesorhizobium</taxon>
    </lineage>
</organism>
<dbReference type="EMBL" id="JAMYPJ010000010">
    <property type="protein sequence ID" value="MER8933178.1"/>
    <property type="molecule type" value="Genomic_DNA"/>
</dbReference>
<gene>
    <name evidence="2" type="ORF">NKI33_09395</name>
</gene>
<dbReference type="RefSeq" id="WP_287276058.1">
    <property type="nucleotide sequence ID" value="NZ_JAMYMY010000051.1"/>
</dbReference>
<protein>
    <recommendedName>
        <fullName evidence="4">Transmembrane protein</fullName>
    </recommendedName>
</protein>
<feature type="transmembrane region" description="Helical" evidence="1">
    <location>
        <begin position="20"/>
        <end position="41"/>
    </location>
</feature>
<accession>A0ABV1YDK5</accession>
<dbReference type="Proteomes" id="UP001464387">
    <property type="component" value="Unassembled WGS sequence"/>
</dbReference>
<evidence type="ECO:0008006" key="4">
    <source>
        <dbReference type="Google" id="ProtNLM"/>
    </source>
</evidence>
<feature type="transmembrane region" description="Helical" evidence="1">
    <location>
        <begin position="99"/>
        <end position="127"/>
    </location>
</feature>